<name>A0A8D8PTU7_9HEMI</name>
<dbReference type="EMBL" id="HBUF01540504">
    <property type="protein sequence ID" value="CAG6754868.1"/>
    <property type="molecule type" value="Transcribed_RNA"/>
</dbReference>
<dbReference type="EMBL" id="HBUF01366914">
    <property type="protein sequence ID" value="CAG6724038.1"/>
    <property type="molecule type" value="Transcribed_RNA"/>
</dbReference>
<dbReference type="AlphaFoldDB" id="A0A8D8PTU7"/>
<accession>A0A8D8PTU7</accession>
<protein>
    <submittedName>
        <fullName evidence="2">Uncharacterized protein</fullName>
    </submittedName>
</protein>
<proteinExistence type="predicted"/>
<feature type="chain" id="PRO_5036428524" evidence="1">
    <location>
        <begin position="16"/>
        <end position="130"/>
    </location>
</feature>
<organism evidence="2">
    <name type="scientific">Cacopsylla melanoneura</name>
    <dbReference type="NCBI Taxonomy" id="428564"/>
    <lineage>
        <taxon>Eukaryota</taxon>
        <taxon>Metazoa</taxon>
        <taxon>Ecdysozoa</taxon>
        <taxon>Arthropoda</taxon>
        <taxon>Hexapoda</taxon>
        <taxon>Insecta</taxon>
        <taxon>Pterygota</taxon>
        <taxon>Neoptera</taxon>
        <taxon>Paraneoptera</taxon>
        <taxon>Hemiptera</taxon>
        <taxon>Sternorrhyncha</taxon>
        <taxon>Psylloidea</taxon>
        <taxon>Psyllidae</taxon>
        <taxon>Psyllinae</taxon>
        <taxon>Cacopsylla</taxon>
    </lineage>
</organism>
<feature type="signal peptide" evidence="1">
    <location>
        <begin position="1"/>
        <end position="15"/>
    </location>
</feature>
<dbReference type="EMBL" id="HBUF01028770">
    <property type="protein sequence ID" value="CAG6613840.1"/>
    <property type="molecule type" value="Transcribed_RNA"/>
</dbReference>
<evidence type="ECO:0000256" key="1">
    <source>
        <dbReference type="SAM" id="SignalP"/>
    </source>
</evidence>
<dbReference type="EMBL" id="HBUF01366915">
    <property type="protein sequence ID" value="CAG6724039.1"/>
    <property type="molecule type" value="Transcribed_RNA"/>
</dbReference>
<evidence type="ECO:0000313" key="2">
    <source>
        <dbReference type="EMBL" id="CAG6613840.1"/>
    </source>
</evidence>
<reference evidence="2" key="1">
    <citation type="submission" date="2021-05" db="EMBL/GenBank/DDBJ databases">
        <authorList>
            <person name="Alioto T."/>
            <person name="Alioto T."/>
            <person name="Gomez Garrido J."/>
        </authorList>
    </citation>
    <scope>NUCLEOTIDE SEQUENCE</scope>
</reference>
<sequence>MGLLVSHLLLTVCSGVLHLRIMSHCTASWIITPSVHVLLLLRGLLMVLFHGLGIHGVLCGRGSGCPRIARVLGLGGGGRRGGMTAHVMLLRDHAPCVPARVTSCYHGGGSCRAIVSTMVPMVHALLLLLL</sequence>
<dbReference type="EMBL" id="HBUF01028769">
    <property type="protein sequence ID" value="CAG6613839.1"/>
    <property type="molecule type" value="Transcribed_RNA"/>
</dbReference>
<keyword evidence="1" id="KW-0732">Signal</keyword>